<comment type="subcellular location">
    <subcellularLocation>
        <location evidence="1">Nucleus</location>
    </subcellularLocation>
</comment>
<dbReference type="EMBL" id="HBIX01005644">
    <property type="protein sequence ID" value="CAE0711743.1"/>
    <property type="molecule type" value="Transcribed_RNA"/>
</dbReference>
<accession>A0A7S4AD44</accession>
<evidence type="ECO:0000256" key="2">
    <source>
        <dbReference type="ARBA" id="ARBA00023015"/>
    </source>
</evidence>
<dbReference type="FunFam" id="1.10.10.10:FF:000027">
    <property type="entry name" value="Heat shock transcription factor 1"/>
    <property type="match status" value="1"/>
</dbReference>
<dbReference type="InterPro" id="IPR036390">
    <property type="entry name" value="WH_DNA-bd_sf"/>
</dbReference>
<evidence type="ECO:0000313" key="9">
    <source>
        <dbReference type="EMBL" id="CAE0711743.1"/>
    </source>
</evidence>
<feature type="region of interest" description="Disordered" evidence="7">
    <location>
        <begin position="337"/>
        <end position="361"/>
    </location>
</feature>
<feature type="domain" description="HSF-type DNA-binding" evidence="8">
    <location>
        <begin position="148"/>
        <end position="253"/>
    </location>
</feature>
<dbReference type="SMART" id="SM00415">
    <property type="entry name" value="HSF"/>
    <property type="match status" value="1"/>
</dbReference>
<dbReference type="PANTHER" id="PTHR10015:SF206">
    <property type="entry name" value="HSF-TYPE DNA-BINDING DOMAIN-CONTAINING PROTEIN"/>
    <property type="match status" value="1"/>
</dbReference>
<dbReference type="PRINTS" id="PR00056">
    <property type="entry name" value="HSFDOMAIN"/>
</dbReference>
<feature type="region of interest" description="Disordered" evidence="7">
    <location>
        <begin position="1"/>
        <end position="24"/>
    </location>
</feature>
<evidence type="ECO:0000256" key="7">
    <source>
        <dbReference type="SAM" id="MobiDB-lite"/>
    </source>
</evidence>
<feature type="compositionally biased region" description="Polar residues" evidence="7">
    <location>
        <begin position="398"/>
        <end position="411"/>
    </location>
</feature>
<dbReference type="InterPro" id="IPR036388">
    <property type="entry name" value="WH-like_DNA-bd_sf"/>
</dbReference>
<dbReference type="GO" id="GO:0043565">
    <property type="term" value="F:sequence-specific DNA binding"/>
    <property type="evidence" value="ECO:0007669"/>
    <property type="project" value="InterPro"/>
</dbReference>
<organism evidence="9">
    <name type="scientific">Pseudo-nitzschia australis</name>
    <dbReference type="NCBI Taxonomy" id="44445"/>
    <lineage>
        <taxon>Eukaryota</taxon>
        <taxon>Sar</taxon>
        <taxon>Stramenopiles</taxon>
        <taxon>Ochrophyta</taxon>
        <taxon>Bacillariophyta</taxon>
        <taxon>Bacillariophyceae</taxon>
        <taxon>Bacillariophycidae</taxon>
        <taxon>Bacillariales</taxon>
        <taxon>Bacillariaceae</taxon>
        <taxon>Pseudo-nitzschia</taxon>
    </lineage>
</organism>
<reference evidence="9" key="1">
    <citation type="submission" date="2021-01" db="EMBL/GenBank/DDBJ databases">
        <authorList>
            <person name="Corre E."/>
            <person name="Pelletier E."/>
            <person name="Niang G."/>
            <person name="Scheremetjew M."/>
            <person name="Finn R."/>
            <person name="Kale V."/>
            <person name="Holt S."/>
            <person name="Cochrane G."/>
            <person name="Meng A."/>
            <person name="Brown T."/>
            <person name="Cohen L."/>
        </authorList>
    </citation>
    <scope>NUCLEOTIDE SEQUENCE</scope>
    <source>
        <strain evidence="9">10249 10 AB</strain>
    </source>
</reference>
<keyword evidence="2" id="KW-0805">Transcription regulation</keyword>
<evidence type="ECO:0000256" key="4">
    <source>
        <dbReference type="ARBA" id="ARBA00023163"/>
    </source>
</evidence>
<feature type="region of interest" description="Disordered" evidence="7">
    <location>
        <begin position="447"/>
        <end position="467"/>
    </location>
</feature>
<name>A0A7S4AD44_9STRA</name>
<dbReference type="SUPFAM" id="SSF46785">
    <property type="entry name" value="Winged helix' DNA-binding domain"/>
    <property type="match status" value="1"/>
</dbReference>
<proteinExistence type="inferred from homology"/>
<feature type="region of interest" description="Disordered" evidence="7">
    <location>
        <begin position="383"/>
        <end position="412"/>
    </location>
</feature>
<evidence type="ECO:0000256" key="5">
    <source>
        <dbReference type="ARBA" id="ARBA00023242"/>
    </source>
</evidence>
<sequence length="467" mass="50498">MLSHLKSRDLAPAPTEQSRQEPYADAVKNNEAIDVEQQATCAALCCLANGRTPTSSAPVPAPASVATPSVPLTLPAQPLLMHGFHPQSAMKAMARTSSTATTVLVHPQAATIPITKSVNATTANSSTGTTSTSNSKASKIKACPKQHQLPLFLSKTYHMIDQCNQDVATWSATGDNFVVKNVEKFASDVLPKYFKHSNFSSFARQLNFYGFRKLRSDPILTNDVDPQTAAFVRFYHEKFQKDRPELLHNIKRATKSDQQSKDDVDDLKSQVFKLKKCVLDMSTQMERRISELNYDYTRKISGLTAEYENLAALVTQLLHQRHHQHLPATYASQLSSSHHVISPSPPFGDPSTLPQMSSATTSFNTNGSGVLSAKIANVSSSSTIGTTSSSSLSSNTTAIPSHTGSSASMGQQEKMLSLSQVAAMNLIGNAGRIPPFADVLTTNKRAASESISSSESEQPSAIRQKTI</sequence>
<evidence type="ECO:0000256" key="3">
    <source>
        <dbReference type="ARBA" id="ARBA00023125"/>
    </source>
</evidence>
<feature type="compositionally biased region" description="Low complexity" evidence="7">
    <location>
        <begin position="383"/>
        <end position="397"/>
    </location>
</feature>
<evidence type="ECO:0000259" key="8">
    <source>
        <dbReference type="SMART" id="SM00415"/>
    </source>
</evidence>
<gene>
    <name evidence="9" type="ORF">PAUS00366_LOCUS4495</name>
</gene>
<feature type="compositionally biased region" description="Polar residues" evidence="7">
    <location>
        <begin position="352"/>
        <end position="361"/>
    </location>
</feature>
<keyword evidence="3" id="KW-0238">DNA-binding</keyword>
<keyword evidence="5" id="KW-0539">Nucleus</keyword>
<dbReference type="Pfam" id="PF00447">
    <property type="entry name" value="HSF_DNA-bind"/>
    <property type="match status" value="1"/>
</dbReference>
<dbReference type="InterPro" id="IPR000232">
    <property type="entry name" value="HSF_DNA-bd"/>
</dbReference>
<keyword evidence="4" id="KW-0804">Transcription</keyword>
<evidence type="ECO:0000256" key="1">
    <source>
        <dbReference type="ARBA" id="ARBA00004123"/>
    </source>
</evidence>
<dbReference type="Gene3D" id="1.10.10.10">
    <property type="entry name" value="Winged helix-like DNA-binding domain superfamily/Winged helix DNA-binding domain"/>
    <property type="match status" value="1"/>
</dbReference>
<dbReference type="GO" id="GO:0003700">
    <property type="term" value="F:DNA-binding transcription factor activity"/>
    <property type="evidence" value="ECO:0007669"/>
    <property type="project" value="InterPro"/>
</dbReference>
<comment type="similarity">
    <text evidence="6">Belongs to the HSF family.</text>
</comment>
<dbReference type="GO" id="GO:0005634">
    <property type="term" value="C:nucleus"/>
    <property type="evidence" value="ECO:0007669"/>
    <property type="project" value="UniProtKB-SubCell"/>
</dbReference>
<feature type="compositionally biased region" description="Low complexity" evidence="7">
    <location>
        <begin position="448"/>
        <end position="461"/>
    </location>
</feature>
<dbReference type="PANTHER" id="PTHR10015">
    <property type="entry name" value="HEAT SHOCK TRANSCRIPTION FACTOR"/>
    <property type="match status" value="1"/>
</dbReference>
<evidence type="ECO:0000256" key="6">
    <source>
        <dbReference type="RuleBase" id="RU004020"/>
    </source>
</evidence>
<dbReference type="AlphaFoldDB" id="A0A7S4AD44"/>
<protein>
    <recommendedName>
        <fullName evidence="8">HSF-type DNA-binding domain-containing protein</fullName>
    </recommendedName>
</protein>